<dbReference type="EMBL" id="CP013108">
    <property type="protein sequence ID" value="APG93126.1"/>
    <property type="molecule type" value="Genomic_DNA"/>
</dbReference>
<dbReference type="PANTHER" id="PTHR43081:SF19">
    <property type="entry name" value="PH-SENSITIVE ADENYLATE CYCLASE RV1264"/>
    <property type="match status" value="1"/>
</dbReference>
<dbReference type="OrthoDB" id="9807521at2"/>
<dbReference type="GO" id="GO:0004016">
    <property type="term" value="F:adenylate cyclase activity"/>
    <property type="evidence" value="ECO:0007669"/>
    <property type="project" value="UniProtKB-EC"/>
</dbReference>
<feature type="domain" description="Guanylate cyclase" evidence="1">
    <location>
        <begin position="11"/>
        <end position="126"/>
    </location>
</feature>
<reference evidence="2 3" key="1">
    <citation type="submission" date="2015-10" db="EMBL/GenBank/DDBJ databases">
        <title>Genomic differences between typical nodule nitrogen-fixing rhizobial strains and those coming from bean seeds.</title>
        <authorList>
            <person name="Peralta H."/>
            <person name="Aguilar-Vera A."/>
            <person name="Diaz R."/>
            <person name="Mora Y."/>
            <person name="Martinez-Batallar G."/>
            <person name="Salazar E."/>
            <person name="Vargas-Lagunas C."/>
            <person name="Encarnacion S."/>
            <person name="Girard L."/>
            <person name="Mora J."/>
        </authorList>
    </citation>
    <scope>NUCLEOTIDE SEQUENCE [LARGE SCALE GENOMIC DNA]</scope>
    <source>
        <strain evidence="2 3">CFNEI 73</strain>
        <plasmid evidence="2 3">A</plasmid>
    </source>
</reference>
<dbReference type="PANTHER" id="PTHR43081">
    <property type="entry name" value="ADENYLATE CYCLASE, TERMINAL-DIFFERENTIATION SPECIFIC-RELATED"/>
    <property type="match status" value="1"/>
</dbReference>
<dbReference type="EC" id="4.6.1.1" evidence="2"/>
<dbReference type="SUPFAM" id="SSF48452">
    <property type="entry name" value="TPR-like"/>
    <property type="match status" value="1"/>
</dbReference>
<dbReference type="Gene3D" id="1.25.40.10">
    <property type="entry name" value="Tetratricopeptide repeat domain"/>
    <property type="match status" value="1"/>
</dbReference>
<dbReference type="InterPro" id="IPR029787">
    <property type="entry name" value="Nucleotide_cyclase"/>
</dbReference>
<dbReference type="Proteomes" id="UP000182306">
    <property type="component" value="Plasmid A"/>
</dbReference>
<sequence length="598" mass="66314">MTTHGERRLAAIFVADVVGYSRLVELNETATLAAIKDLRRALFEPLLLEHHGRLVKLTGDGLIAEFGSVVEAVACAAAVQKQLPDRQAEIPADRRIILRIGINLGDVLVDGDDLLGDGVNVAARLEQACPPGGVLISGTAYDQLSGKLDCRFAYAGEQRLKNIARPVRAYSMVLDSAPDAGTVAWPSAAKPAVAVLPFENMSGDPEQIYFSDGITEDIITELSRFHELMVIARNSSFSFRGKSMDARDIGRSLGVRYLVEGSVRRAGGRVRITAQLVDAASGAHFWVERYDRALEDVFAVQEEISRSIVATVAQRIIQDSEVAARRRQPEDIRAYDLFLQGNRLSDMFTPEAQARAQALFEGALQIDPSFARAHTGLAWICLNRSVENSVGVPRAKDQDRIDALRQAEEALAKDPNDPRVHSVFGYMCLMWRDFDRAERHMDLARAMNPNDPFIQILWAWIQSCLGKPERALPAAEIACRLNPCHPNWYNFYLSHILFGLGRDGEAADLLERLIADAPARRHPRYLSLRAAACSHLGRTEEAQRCARASIESVGKCWKGDPAAGPRQYVDWLVDTLYLRRDEDAERLREGLRRAGLPA</sequence>
<evidence type="ECO:0000313" key="3">
    <source>
        <dbReference type="Proteomes" id="UP000182306"/>
    </source>
</evidence>
<keyword evidence="2" id="KW-0456">Lyase</keyword>
<keyword evidence="3" id="KW-1185">Reference proteome</keyword>
<dbReference type="InterPro" id="IPR001054">
    <property type="entry name" value="A/G_cyclase"/>
</dbReference>
<dbReference type="InterPro" id="IPR011990">
    <property type="entry name" value="TPR-like_helical_dom_sf"/>
</dbReference>
<dbReference type="PROSITE" id="PS50125">
    <property type="entry name" value="GUANYLATE_CYCLASE_2"/>
    <property type="match status" value="1"/>
</dbReference>
<organism evidence="2 3">
    <name type="scientific">Sinorhizobium americanum</name>
    <dbReference type="NCBI Taxonomy" id="194963"/>
    <lineage>
        <taxon>Bacteria</taxon>
        <taxon>Pseudomonadati</taxon>
        <taxon>Pseudomonadota</taxon>
        <taxon>Alphaproteobacteria</taxon>
        <taxon>Hyphomicrobiales</taxon>
        <taxon>Rhizobiaceae</taxon>
        <taxon>Sinorhizobium/Ensifer group</taxon>
        <taxon>Sinorhizobium</taxon>
    </lineage>
</organism>
<dbReference type="InterPro" id="IPR050697">
    <property type="entry name" value="Adenylyl/Guanylyl_Cyclase_3/4"/>
</dbReference>
<dbReference type="AlphaFoldDB" id="A0A1L3LSV6"/>
<protein>
    <submittedName>
        <fullName evidence="2">Adenylate cyclase</fullName>
        <ecNumber evidence="2">4.6.1.1</ecNumber>
    </submittedName>
</protein>
<proteinExistence type="predicted"/>
<geneLocation type="plasmid" evidence="2 3">
    <name>A</name>
</geneLocation>
<dbReference type="Pfam" id="PF00211">
    <property type="entry name" value="Guanylate_cyc"/>
    <property type="match status" value="1"/>
</dbReference>
<dbReference type="Gene3D" id="3.30.70.1230">
    <property type="entry name" value="Nucleotide cyclase"/>
    <property type="match status" value="1"/>
</dbReference>
<name>A0A1L3LSV6_9HYPH</name>
<dbReference type="RefSeq" id="WP_072642856.1">
    <property type="nucleotide sequence ID" value="NZ_CP013108.1"/>
</dbReference>
<dbReference type="GO" id="GO:0035556">
    <property type="term" value="P:intracellular signal transduction"/>
    <property type="evidence" value="ECO:0007669"/>
    <property type="project" value="InterPro"/>
</dbReference>
<accession>A0A1L3LSV6</accession>
<keyword evidence="2" id="KW-0614">Plasmid</keyword>
<dbReference type="KEGG" id="same:SAMCFNEI73_pA0149"/>
<evidence type="ECO:0000313" key="2">
    <source>
        <dbReference type="EMBL" id="APG93126.1"/>
    </source>
</evidence>
<dbReference type="CDD" id="cd07302">
    <property type="entry name" value="CHD"/>
    <property type="match status" value="1"/>
</dbReference>
<dbReference type="SUPFAM" id="SSF55073">
    <property type="entry name" value="Nucleotide cyclase"/>
    <property type="match status" value="1"/>
</dbReference>
<gene>
    <name evidence="2" type="ORF">SAMCFNEI73_pA0149</name>
</gene>
<dbReference type="Gene3D" id="3.40.50.10070">
    <property type="entry name" value="TolB, N-terminal domain"/>
    <property type="match status" value="1"/>
</dbReference>
<evidence type="ECO:0000259" key="1">
    <source>
        <dbReference type="PROSITE" id="PS50125"/>
    </source>
</evidence>
<dbReference type="GO" id="GO:0006171">
    <property type="term" value="P:cAMP biosynthetic process"/>
    <property type="evidence" value="ECO:0007669"/>
    <property type="project" value="TreeGrafter"/>
</dbReference>